<keyword evidence="1" id="KW-0805">Transcription regulation</keyword>
<dbReference type="PANTHER" id="PTHR30146:SF33">
    <property type="entry name" value="TRANSCRIPTIONAL REGULATOR"/>
    <property type="match status" value="1"/>
</dbReference>
<reference evidence="5 6" key="1">
    <citation type="submission" date="2016-12" db="EMBL/GenBank/DDBJ databases">
        <authorList>
            <person name="Song W.-J."/>
            <person name="Kurnit D.M."/>
        </authorList>
    </citation>
    <scope>NUCLEOTIDE SEQUENCE [LARGE SCALE GENOMIC DNA]</scope>
    <source>
        <strain evidence="5 6">IMCC3135</strain>
    </source>
</reference>
<dbReference type="RefSeq" id="WP_088916777.1">
    <property type="nucleotide sequence ID" value="NZ_CP018632.1"/>
</dbReference>
<dbReference type="InterPro" id="IPR001761">
    <property type="entry name" value="Peripla_BP/Lac1_sug-bd_dom"/>
</dbReference>
<evidence type="ECO:0000259" key="4">
    <source>
        <dbReference type="PROSITE" id="PS50932"/>
    </source>
</evidence>
<dbReference type="KEGG" id="gai:IMCC3135_06050"/>
<dbReference type="Proteomes" id="UP000250079">
    <property type="component" value="Chromosome"/>
</dbReference>
<dbReference type="SUPFAM" id="SSF53822">
    <property type="entry name" value="Periplasmic binding protein-like I"/>
    <property type="match status" value="1"/>
</dbReference>
<dbReference type="AlphaFoldDB" id="A0A2Z2NIY4"/>
<keyword evidence="6" id="KW-1185">Reference proteome</keyword>
<proteinExistence type="predicted"/>
<evidence type="ECO:0000256" key="3">
    <source>
        <dbReference type="ARBA" id="ARBA00023163"/>
    </source>
</evidence>
<dbReference type="GO" id="GO:0003700">
    <property type="term" value="F:DNA-binding transcription factor activity"/>
    <property type="evidence" value="ECO:0007669"/>
    <property type="project" value="TreeGrafter"/>
</dbReference>
<dbReference type="GO" id="GO:0000976">
    <property type="term" value="F:transcription cis-regulatory region binding"/>
    <property type="evidence" value="ECO:0007669"/>
    <property type="project" value="TreeGrafter"/>
</dbReference>
<dbReference type="PANTHER" id="PTHR30146">
    <property type="entry name" value="LACI-RELATED TRANSCRIPTIONAL REPRESSOR"/>
    <property type="match status" value="1"/>
</dbReference>
<sequence length="343" mass="37093">MTESGSGSKKKVVSLTEIAQEANVSRMTASRVLRGADGYSEATKDKVLAVAKRLGYVPNRIAAALGSDRATSLVAIALPTLSRELYSQILEGLEGKLTSMGYQPIVGVVGYDDEAEYHWLNSALAWRPCGLVIAGRVRSNANRTLLKSLSIPVMEIWNLSTQSKKPLRSDPMRVGLDHHAAGLQMGQYLSNRYRGQAGYIGVKVNDWALGVDRMQGFEEGYGQPLQSLLLNDSSSFYAGYYGTEQLLSANPSVRVLYYLDDNMAVGGLMFCQQKGIKIPGEIAVAGFGGLDVGSILPARLTTTSVRRLKVGKLAAENLIKRVNNEPVSLVDDVGFELLKGETA</sequence>
<protein>
    <submittedName>
        <fullName evidence="5">HTH-type transcriptional regulator GntR</fullName>
    </submittedName>
</protein>
<accession>A0A2Z2NIY4</accession>
<dbReference type="SMART" id="SM00354">
    <property type="entry name" value="HTH_LACI"/>
    <property type="match status" value="1"/>
</dbReference>
<keyword evidence="3" id="KW-0804">Transcription</keyword>
<dbReference type="EMBL" id="CP018632">
    <property type="protein sequence ID" value="ASJ71322.1"/>
    <property type="molecule type" value="Genomic_DNA"/>
</dbReference>
<evidence type="ECO:0000313" key="6">
    <source>
        <dbReference type="Proteomes" id="UP000250079"/>
    </source>
</evidence>
<dbReference type="InterPro" id="IPR010982">
    <property type="entry name" value="Lambda_DNA-bd_dom_sf"/>
</dbReference>
<organism evidence="5 6">
    <name type="scientific">Granulosicoccus antarcticus IMCC3135</name>
    <dbReference type="NCBI Taxonomy" id="1192854"/>
    <lineage>
        <taxon>Bacteria</taxon>
        <taxon>Pseudomonadati</taxon>
        <taxon>Pseudomonadota</taxon>
        <taxon>Gammaproteobacteria</taxon>
        <taxon>Chromatiales</taxon>
        <taxon>Granulosicoccaceae</taxon>
        <taxon>Granulosicoccus</taxon>
    </lineage>
</organism>
<dbReference type="Pfam" id="PF00356">
    <property type="entry name" value="LacI"/>
    <property type="match status" value="1"/>
</dbReference>
<gene>
    <name evidence="5" type="primary">gntR_4</name>
    <name evidence="5" type="ORF">IMCC3135_06050</name>
</gene>
<evidence type="ECO:0000256" key="1">
    <source>
        <dbReference type="ARBA" id="ARBA00023015"/>
    </source>
</evidence>
<dbReference type="Gene3D" id="3.40.50.2300">
    <property type="match status" value="2"/>
</dbReference>
<dbReference type="PROSITE" id="PS00356">
    <property type="entry name" value="HTH_LACI_1"/>
    <property type="match status" value="1"/>
</dbReference>
<dbReference type="Gene3D" id="1.10.260.40">
    <property type="entry name" value="lambda repressor-like DNA-binding domains"/>
    <property type="match status" value="1"/>
</dbReference>
<dbReference type="InterPro" id="IPR028082">
    <property type="entry name" value="Peripla_BP_I"/>
</dbReference>
<dbReference type="CDD" id="cd01392">
    <property type="entry name" value="HTH_LacI"/>
    <property type="match status" value="1"/>
</dbReference>
<feature type="domain" description="HTH lacI-type" evidence="4">
    <location>
        <begin position="13"/>
        <end position="67"/>
    </location>
</feature>
<keyword evidence="2" id="KW-0238">DNA-binding</keyword>
<dbReference type="Pfam" id="PF00532">
    <property type="entry name" value="Peripla_BP_1"/>
    <property type="match status" value="1"/>
</dbReference>
<dbReference type="CDD" id="cd01575">
    <property type="entry name" value="PBP1_GntR"/>
    <property type="match status" value="1"/>
</dbReference>
<dbReference type="InterPro" id="IPR000843">
    <property type="entry name" value="HTH_LacI"/>
</dbReference>
<evidence type="ECO:0000256" key="2">
    <source>
        <dbReference type="ARBA" id="ARBA00023125"/>
    </source>
</evidence>
<evidence type="ECO:0000313" key="5">
    <source>
        <dbReference type="EMBL" id="ASJ71322.1"/>
    </source>
</evidence>
<name>A0A2Z2NIY4_9GAMM</name>
<dbReference type="PROSITE" id="PS50932">
    <property type="entry name" value="HTH_LACI_2"/>
    <property type="match status" value="1"/>
</dbReference>
<dbReference type="SUPFAM" id="SSF47413">
    <property type="entry name" value="lambda repressor-like DNA-binding domains"/>
    <property type="match status" value="1"/>
</dbReference>